<dbReference type="PROSITE" id="PS51257">
    <property type="entry name" value="PROKAR_LIPOPROTEIN"/>
    <property type="match status" value="1"/>
</dbReference>
<evidence type="ECO:0008006" key="4">
    <source>
        <dbReference type="Google" id="ProtNLM"/>
    </source>
</evidence>
<dbReference type="InterPro" id="IPR038643">
    <property type="entry name" value="PliI_sf"/>
</dbReference>
<gene>
    <name evidence="2" type="ordered locus">Solca_1837</name>
</gene>
<dbReference type="HOGENOM" id="CLU_1271581_0_0_10"/>
<keyword evidence="1" id="KW-0732">Signal</keyword>
<reference evidence="2" key="1">
    <citation type="submission" date="2012-02" db="EMBL/GenBank/DDBJ databases">
        <title>The complete genome of Solitalea canadensis DSM 3403.</title>
        <authorList>
            <consortium name="US DOE Joint Genome Institute (JGI-PGF)"/>
            <person name="Lucas S."/>
            <person name="Copeland A."/>
            <person name="Lapidus A."/>
            <person name="Glavina del Rio T."/>
            <person name="Dalin E."/>
            <person name="Tice H."/>
            <person name="Bruce D."/>
            <person name="Goodwin L."/>
            <person name="Pitluck S."/>
            <person name="Peters L."/>
            <person name="Ovchinnikova G."/>
            <person name="Lu M."/>
            <person name="Kyrpides N."/>
            <person name="Mavromatis K."/>
            <person name="Ivanova N."/>
            <person name="Brettin T."/>
            <person name="Detter J.C."/>
            <person name="Han C."/>
            <person name="Larimer F."/>
            <person name="Land M."/>
            <person name="Hauser L."/>
            <person name="Markowitz V."/>
            <person name="Cheng J.-F."/>
            <person name="Hugenholtz P."/>
            <person name="Woyke T."/>
            <person name="Wu D."/>
            <person name="Spring S."/>
            <person name="Schroeder M."/>
            <person name="Kopitz M."/>
            <person name="Brambilla E."/>
            <person name="Klenk H.-P."/>
            <person name="Eisen J.A."/>
        </authorList>
    </citation>
    <scope>NUCLEOTIDE SEQUENCE</scope>
    <source>
        <strain evidence="2">DSM 3403</strain>
    </source>
</reference>
<protein>
    <recommendedName>
        <fullName evidence="4">FG-GAP repeat protein</fullName>
    </recommendedName>
</protein>
<feature type="chain" id="PRO_5003613956" description="FG-GAP repeat protein" evidence="1">
    <location>
        <begin position="24"/>
        <end position="217"/>
    </location>
</feature>
<dbReference type="eggNOG" id="COG4461">
    <property type="taxonomic scope" value="Bacteria"/>
</dbReference>
<dbReference type="Proteomes" id="UP000007590">
    <property type="component" value="Chromosome"/>
</dbReference>
<dbReference type="Gene3D" id="2.40.128.460">
    <property type="entry name" value="Periplasmic lysozyme inhibitor of I-type lysozyme"/>
    <property type="match status" value="1"/>
</dbReference>
<accession>H8KVZ5</accession>
<keyword evidence="3" id="KW-1185">Reference proteome</keyword>
<dbReference type="KEGG" id="scn:Solca_1837"/>
<dbReference type="AlphaFoldDB" id="H8KVZ5"/>
<dbReference type="RefSeq" id="WP_014680125.1">
    <property type="nucleotide sequence ID" value="NC_017770.1"/>
</dbReference>
<dbReference type="OrthoDB" id="980465at2"/>
<feature type="signal peptide" evidence="1">
    <location>
        <begin position="1"/>
        <end position="23"/>
    </location>
</feature>
<proteinExistence type="predicted"/>
<dbReference type="InterPro" id="IPR028994">
    <property type="entry name" value="Integrin_alpha_N"/>
</dbReference>
<organism evidence="2 3">
    <name type="scientific">Solitalea canadensis (strain ATCC 29591 / DSM 3403 / JCM 21819 / LMG 8368 / NBRC 15130 / NCIMB 12057 / USAM 9D)</name>
    <name type="common">Flexibacter canadensis</name>
    <dbReference type="NCBI Taxonomy" id="929556"/>
    <lineage>
        <taxon>Bacteria</taxon>
        <taxon>Pseudomonadati</taxon>
        <taxon>Bacteroidota</taxon>
        <taxon>Sphingobacteriia</taxon>
        <taxon>Sphingobacteriales</taxon>
        <taxon>Sphingobacteriaceae</taxon>
        <taxon>Solitalea</taxon>
    </lineage>
</organism>
<evidence type="ECO:0000256" key="1">
    <source>
        <dbReference type="SAM" id="SignalP"/>
    </source>
</evidence>
<dbReference type="STRING" id="929556.Solca_1837"/>
<sequence>MKRSILFLLVNSFLFLFSCNNRSQEERRLNENKKEQSTAVDTTGITGDLNNDGANFHKKLIGKGGIVFETTSSNDKLQIITTGLANGADTVNVDIDGAIYDVVSADLDNNGFSEIYCFCSSAGSGSYGQLYAFASNKNKSLSIIYLPDIQDDVKLSDGYMGHDSFHIEKNRLIRSFPIYKETDPNAAPSGGTRKINYQLMPGEASWVLKQDSVIEIK</sequence>
<dbReference type="EMBL" id="CP003349">
    <property type="protein sequence ID" value="AFD06898.1"/>
    <property type="molecule type" value="Genomic_DNA"/>
</dbReference>
<evidence type="ECO:0000313" key="3">
    <source>
        <dbReference type="Proteomes" id="UP000007590"/>
    </source>
</evidence>
<name>H8KVZ5_SOLCM</name>
<dbReference type="SUPFAM" id="SSF69318">
    <property type="entry name" value="Integrin alpha N-terminal domain"/>
    <property type="match status" value="1"/>
</dbReference>
<evidence type="ECO:0000313" key="2">
    <source>
        <dbReference type="EMBL" id="AFD06898.1"/>
    </source>
</evidence>